<dbReference type="STRING" id="383372.Rcas_3503"/>
<dbReference type="HOGENOM" id="CLU_1728776_0_0_0"/>
<dbReference type="SUPFAM" id="SSF50814">
    <property type="entry name" value="Lipocalins"/>
    <property type="match status" value="1"/>
</dbReference>
<reference evidence="1 2" key="1">
    <citation type="submission" date="2007-08" db="EMBL/GenBank/DDBJ databases">
        <title>Complete sequence of Roseiflexus castenholzii DSM 13941.</title>
        <authorList>
            <consortium name="US DOE Joint Genome Institute"/>
            <person name="Copeland A."/>
            <person name="Lucas S."/>
            <person name="Lapidus A."/>
            <person name="Barry K."/>
            <person name="Glavina del Rio T."/>
            <person name="Dalin E."/>
            <person name="Tice H."/>
            <person name="Pitluck S."/>
            <person name="Thompson L.S."/>
            <person name="Brettin T."/>
            <person name="Bruce D."/>
            <person name="Detter J.C."/>
            <person name="Han C."/>
            <person name="Tapia R."/>
            <person name="Schmutz J."/>
            <person name="Larimer F."/>
            <person name="Land M."/>
            <person name="Hauser L."/>
            <person name="Kyrpides N."/>
            <person name="Mikhailova N."/>
            <person name="Bryant D.A."/>
            <person name="Hanada S."/>
            <person name="Tsukatani Y."/>
            <person name="Richardson P."/>
        </authorList>
    </citation>
    <scope>NUCLEOTIDE SEQUENCE [LARGE SCALE GENOMIC DNA]</scope>
    <source>
        <strain evidence="2">DSM 13941 / HLO8</strain>
    </source>
</reference>
<dbReference type="EMBL" id="CP000804">
    <property type="protein sequence ID" value="ABU59553.1"/>
    <property type="molecule type" value="Genomic_DNA"/>
</dbReference>
<evidence type="ECO:0000313" key="1">
    <source>
        <dbReference type="EMBL" id="ABU59553.1"/>
    </source>
</evidence>
<dbReference type="Proteomes" id="UP000000263">
    <property type="component" value="Chromosome"/>
</dbReference>
<name>A7NPQ7_ROSCS</name>
<dbReference type="KEGG" id="rca:Rcas_3503"/>
<dbReference type="eggNOG" id="ENOG502ZCGU">
    <property type="taxonomic scope" value="Bacteria"/>
</dbReference>
<evidence type="ECO:0000313" key="2">
    <source>
        <dbReference type="Proteomes" id="UP000000263"/>
    </source>
</evidence>
<proteinExistence type="predicted"/>
<dbReference type="InterPro" id="IPR012674">
    <property type="entry name" value="Calycin"/>
</dbReference>
<dbReference type="Gene3D" id="2.40.128.20">
    <property type="match status" value="1"/>
</dbReference>
<keyword evidence="2" id="KW-1185">Reference proteome</keyword>
<gene>
    <name evidence="1" type="ordered locus">Rcas_3503</name>
</gene>
<protein>
    <recommendedName>
        <fullName evidence="3">DUF3598 domain-containing protein</fullName>
    </recommendedName>
</protein>
<evidence type="ECO:0008006" key="3">
    <source>
        <dbReference type="Google" id="ProtNLM"/>
    </source>
</evidence>
<dbReference type="OrthoDB" id="457594at2"/>
<accession>A7NPQ7</accession>
<sequence length="146" mass="18030">MIKQEMPVLARHEGVWEGVYIHVDADGHEIDRHYCRLEHCFPDEGPYPYYQVNTYRWTDGREEVTRYDARYADKKIWFEHPRITGYAWEVDPRTIILTWSYNHAPEQYLYEIIHISDDSKHRTRTWHWYRNGEVFKRTLIKERRVE</sequence>
<dbReference type="AlphaFoldDB" id="A7NPQ7"/>
<dbReference type="RefSeq" id="WP_012121976.1">
    <property type="nucleotide sequence ID" value="NC_009767.1"/>
</dbReference>
<organism evidence="1 2">
    <name type="scientific">Roseiflexus castenholzii (strain DSM 13941 / HLO8)</name>
    <dbReference type="NCBI Taxonomy" id="383372"/>
    <lineage>
        <taxon>Bacteria</taxon>
        <taxon>Bacillati</taxon>
        <taxon>Chloroflexota</taxon>
        <taxon>Chloroflexia</taxon>
        <taxon>Chloroflexales</taxon>
        <taxon>Roseiflexineae</taxon>
        <taxon>Roseiflexaceae</taxon>
        <taxon>Roseiflexus</taxon>
    </lineage>
</organism>